<protein>
    <recommendedName>
        <fullName evidence="5">glycine oxidase</fullName>
        <ecNumber evidence="5">1.4.3.19</ecNumber>
    </recommendedName>
</protein>
<dbReference type="GO" id="GO:0009228">
    <property type="term" value="P:thiamine biosynthetic process"/>
    <property type="evidence" value="ECO:0007669"/>
    <property type="project" value="UniProtKB-KW"/>
</dbReference>
<dbReference type="PATRIC" id="fig|159743.3.peg.5042"/>
<dbReference type="PANTHER" id="PTHR13847">
    <property type="entry name" value="SARCOSINE DEHYDROGENASE-RELATED"/>
    <property type="match status" value="1"/>
</dbReference>
<evidence type="ECO:0000256" key="4">
    <source>
        <dbReference type="ARBA" id="ARBA00049872"/>
    </source>
</evidence>
<keyword evidence="3" id="KW-0560">Oxidoreductase</keyword>
<organism evidence="7 8">
    <name type="scientific">Paenibacillus terrae</name>
    <dbReference type="NCBI Taxonomy" id="159743"/>
    <lineage>
        <taxon>Bacteria</taxon>
        <taxon>Bacillati</taxon>
        <taxon>Bacillota</taxon>
        <taxon>Bacilli</taxon>
        <taxon>Bacillales</taxon>
        <taxon>Paenibacillaceae</taxon>
        <taxon>Paenibacillus</taxon>
    </lineage>
</organism>
<dbReference type="GO" id="GO:0050660">
    <property type="term" value="F:flavin adenine dinucleotide binding"/>
    <property type="evidence" value="ECO:0007669"/>
    <property type="project" value="InterPro"/>
</dbReference>
<gene>
    <name evidence="7" type="ORF">QD47_22680</name>
</gene>
<name>A0A0D7WW65_9BACL</name>
<dbReference type="InterPro" id="IPR012727">
    <property type="entry name" value="Gly_oxidase_ThiO"/>
</dbReference>
<evidence type="ECO:0000256" key="5">
    <source>
        <dbReference type="ARBA" id="ARBA00050018"/>
    </source>
</evidence>
<evidence type="ECO:0000259" key="6">
    <source>
        <dbReference type="Pfam" id="PF01266"/>
    </source>
</evidence>
<evidence type="ECO:0000256" key="3">
    <source>
        <dbReference type="ARBA" id="ARBA00023002"/>
    </source>
</evidence>
<dbReference type="UniPathway" id="UPA00060"/>
<dbReference type="OrthoDB" id="9794226at2"/>
<dbReference type="AlphaFoldDB" id="A0A0D7WW65"/>
<evidence type="ECO:0000256" key="1">
    <source>
        <dbReference type="ARBA" id="ARBA00004948"/>
    </source>
</evidence>
<dbReference type="PANTHER" id="PTHR13847:SF289">
    <property type="entry name" value="GLYCINE OXIDASE"/>
    <property type="match status" value="1"/>
</dbReference>
<dbReference type="InterPro" id="IPR036188">
    <property type="entry name" value="FAD/NAD-bd_sf"/>
</dbReference>
<dbReference type="GO" id="GO:0043799">
    <property type="term" value="F:glycine oxidase activity"/>
    <property type="evidence" value="ECO:0007669"/>
    <property type="project" value="UniProtKB-EC"/>
</dbReference>
<dbReference type="SUPFAM" id="SSF54373">
    <property type="entry name" value="FAD-linked reductases, C-terminal domain"/>
    <property type="match status" value="1"/>
</dbReference>
<accession>A0A0D7WW65</accession>
<proteinExistence type="predicted"/>
<dbReference type="GO" id="GO:0005737">
    <property type="term" value="C:cytoplasm"/>
    <property type="evidence" value="ECO:0007669"/>
    <property type="project" value="TreeGrafter"/>
</dbReference>
<dbReference type="SUPFAM" id="SSF51905">
    <property type="entry name" value="FAD/NAD(P)-binding domain"/>
    <property type="match status" value="1"/>
</dbReference>
<dbReference type="Gene3D" id="3.50.50.60">
    <property type="entry name" value="FAD/NAD(P)-binding domain"/>
    <property type="match status" value="1"/>
</dbReference>
<keyword evidence="2" id="KW-0784">Thiamine biosynthesis</keyword>
<dbReference type="Gene3D" id="3.30.9.10">
    <property type="entry name" value="D-Amino Acid Oxidase, subunit A, domain 2"/>
    <property type="match status" value="1"/>
</dbReference>
<comment type="caution">
    <text evidence="7">The sequence shown here is derived from an EMBL/GenBank/DDBJ whole genome shotgun (WGS) entry which is preliminary data.</text>
</comment>
<evidence type="ECO:0000256" key="2">
    <source>
        <dbReference type="ARBA" id="ARBA00022977"/>
    </source>
</evidence>
<comment type="catalytic activity">
    <reaction evidence="4">
        <text>glycine + O2 + H2O = glyoxylate + H2O2 + NH4(+)</text>
        <dbReference type="Rhea" id="RHEA:11532"/>
        <dbReference type="ChEBI" id="CHEBI:15377"/>
        <dbReference type="ChEBI" id="CHEBI:15379"/>
        <dbReference type="ChEBI" id="CHEBI:16240"/>
        <dbReference type="ChEBI" id="CHEBI:28938"/>
        <dbReference type="ChEBI" id="CHEBI:36655"/>
        <dbReference type="ChEBI" id="CHEBI:57305"/>
        <dbReference type="EC" id="1.4.3.19"/>
    </reaction>
</comment>
<evidence type="ECO:0000313" key="7">
    <source>
        <dbReference type="EMBL" id="KJD43400.1"/>
    </source>
</evidence>
<feature type="domain" description="FAD dependent oxidoreductase" evidence="6">
    <location>
        <begin position="17"/>
        <end position="358"/>
    </location>
</feature>
<comment type="pathway">
    <text evidence="1">Cofactor biosynthesis; thiamine diphosphate biosynthesis.</text>
</comment>
<sequence length="382" mass="41007">MPEIKTKSPAIGHAECLIIGGGVIGSSIAYHMAKEGRSTILVERFIPGEGASGAAVGMLAAESEEFTDPELAQFARTSRDAFPELVRDLERLSGVSVEFRTEGFVTPFRSEAEGQKRWNAAIAQEVDHPVWWDSRELARRIPGLDGQVIGAIYRSKETQISPAQLCRAYTGAAVELGATICSGTQAEQLVVKNGRVCGVQTDSGFFSCKQVIIAGGLDSMRLLEQVGFEYPLNPVKGEAVAVSLKDHPLEYTIYADDIYLVPKRNNELWIGATSLPHQHDKEVSIGSLEGLLARASAWLPRVREASFIRTWAGLRPQAVAGRPCIGPVPGVKGVYVAVGHYRNGVLLSEATGRAIAALLKGAGVAELGISGFSPERIKEASK</sequence>
<evidence type="ECO:0000313" key="8">
    <source>
        <dbReference type="Proteomes" id="UP000032534"/>
    </source>
</evidence>
<dbReference type="EMBL" id="JTHP01000058">
    <property type="protein sequence ID" value="KJD43400.1"/>
    <property type="molecule type" value="Genomic_DNA"/>
</dbReference>
<dbReference type="EC" id="1.4.3.19" evidence="5"/>
<dbReference type="RefSeq" id="WP_044648261.1">
    <property type="nucleotide sequence ID" value="NZ_JTHP01000058.1"/>
</dbReference>
<dbReference type="Pfam" id="PF01266">
    <property type="entry name" value="DAO"/>
    <property type="match status" value="1"/>
</dbReference>
<reference evidence="7 8" key="1">
    <citation type="submission" date="2014-11" db="EMBL/GenBank/DDBJ databases">
        <title>Draft Genome Sequences of Paenibacillus polymyxa NRRL B-30509 and Paenibacillus terrae NRRL B-30644, Strains from a Poultry Environment that Produce Tridecaptin A and Paenicidins.</title>
        <authorList>
            <person name="van Belkum M.J."/>
            <person name="Lohans C.T."/>
            <person name="Vederas J.C."/>
        </authorList>
    </citation>
    <scope>NUCLEOTIDE SEQUENCE [LARGE SCALE GENOMIC DNA]</scope>
    <source>
        <strain evidence="7 8">NRRL B-30644</strain>
    </source>
</reference>
<keyword evidence="8" id="KW-1185">Reference proteome</keyword>
<dbReference type="InterPro" id="IPR006076">
    <property type="entry name" value="FAD-dep_OxRdtase"/>
</dbReference>
<dbReference type="Proteomes" id="UP000032534">
    <property type="component" value="Unassembled WGS sequence"/>
</dbReference>
<dbReference type="GO" id="GO:0009229">
    <property type="term" value="P:thiamine diphosphate biosynthetic process"/>
    <property type="evidence" value="ECO:0007669"/>
    <property type="project" value="UniProtKB-UniPathway"/>
</dbReference>
<dbReference type="NCBIfam" id="TIGR02352">
    <property type="entry name" value="thiamin_ThiO"/>
    <property type="match status" value="1"/>
</dbReference>